<keyword evidence="3" id="KW-1185">Reference proteome</keyword>
<comment type="caution">
    <text evidence="2">The sequence shown here is derived from an EMBL/GenBank/DDBJ whole genome shotgun (WGS) entry which is preliminary data.</text>
</comment>
<reference evidence="3" key="1">
    <citation type="journal article" date="2019" name="Int. J. Syst. Evol. Microbiol.">
        <title>The Global Catalogue of Microorganisms (GCM) 10K type strain sequencing project: providing services to taxonomists for standard genome sequencing and annotation.</title>
        <authorList>
            <consortium name="The Broad Institute Genomics Platform"/>
            <consortium name="The Broad Institute Genome Sequencing Center for Infectious Disease"/>
            <person name="Wu L."/>
            <person name="Ma J."/>
        </authorList>
    </citation>
    <scope>NUCLEOTIDE SEQUENCE [LARGE SCALE GENOMIC DNA]</scope>
    <source>
        <strain evidence="3">NBRC 102520</strain>
    </source>
</reference>
<name>A0ABQ6BBN6_9BRAD</name>
<feature type="transmembrane region" description="Helical" evidence="1">
    <location>
        <begin position="20"/>
        <end position="41"/>
    </location>
</feature>
<feature type="transmembrane region" description="Helical" evidence="1">
    <location>
        <begin position="177"/>
        <end position="198"/>
    </location>
</feature>
<sequence length="256" mass="28340">MSTFGNTGASMLKFFDAYTVRARFIPAILGVAPALAAVFLLIPWKDFDLYVVITTIATLGLLYALSDWARKQGQAIEPGLYNAIGGKPSITMMHRSDNTLDPLSKDRYRTFLATKIKQAEPTEADEQDAPALADAFYELAGTWLRTNTRDTKKFPILFNENCAYGFRRNLLGVKWPALALNALVVLICSAVLWCAWPLNMSSNMAKRVLVVLIVAAAHALYFLLGVKKRNVIAAARTYGRELILSTEAFIKGRRTG</sequence>
<gene>
    <name evidence="2" type="ORF">GCM10007857_70700</name>
</gene>
<dbReference type="EMBL" id="BSOW01000033">
    <property type="protein sequence ID" value="GLR90355.1"/>
    <property type="molecule type" value="Genomic_DNA"/>
</dbReference>
<organism evidence="2 3">
    <name type="scientific">Bradyrhizobium iriomotense</name>
    <dbReference type="NCBI Taxonomy" id="441950"/>
    <lineage>
        <taxon>Bacteria</taxon>
        <taxon>Pseudomonadati</taxon>
        <taxon>Pseudomonadota</taxon>
        <taxon>Alphaproteobacteria</taxon>
        <taxon>Hyphomicrobiales</taxon>
        <taxon>Nitrobacteraceae</taxon>
        <taxon>Bradyrhizobium</taxon>
    </lineage>
</organism>
<evidence type="ECO:0000256" key="1">
    <source>
        <dbReference type="SAM" id="Phobius"/>
    </source>
</evidence>
<protein>
    <submittedName>
        <fullName evidence="2">Uncharacterized protein</fullName>
    </submittedName>
</protein>
<evidence type="ECO:0000313" key="3">
    <source>
        <dbReference type="Proteomes" id="UP001156905"/>
    </source>
</evidence>
<feature type="transmembrane region" description="Helical" evidence="1">
    <location>
        <begin position="204"/>
        <end position="224"/>
    </location>
</feature>
<keyword evidence="1" id="KW-0812">Transmembrane</keyword>
<dbReference type="Proteomes" id="UP001156905">
    <property type="component" value="Unassembled WGS sequence"/>
</dbReference>
<feature type="transmembrane region" description="Helical" evidence="1">
    <location>
        <begin position="47"/>
        <end position="65"/>
    </location>
</feature>
<dbReference type="RefSeq" id="WP_284273204.1">
    <property type="nucleotide sequence ID" value="NZ_BSOW01000033.1"/>
</dbReference>
<keyword evidence="1" id="KW-0472">Membrane</keyword>
<evidence type="ECO:0000313" key="2">
    <source>
        <dbReference type="EMBL" id="GLR90355.1"/>
    </source>
</evidence>
<accession>A0ABQ6BBN6</accession>
<proteinExistence type="predicted"/>
<keyword evidence="1" id="KW-1133">Transmembrane helix</keyword>